<gene>
    <name evidence="11" type="ORF">GT348_02610</name>
</gene>
<evidence type="ECO:0000256" key="3">
    <source>
        <dbReference type="ARBA" id="ARBA00022449"/>
    </source>
</evidence>
<dbReference type="InterPro" id="IPR048279">
    <property type="entry name" value="MdtK-like"/>
</dbReference>
<comment type="subcellular location">
    <subcellularLocation>
        <location evidence="1">Cell inner membrane</location>
        <topology evidence="1">Multi-pass membrane protein</topology>
    </subcellularLocation>
</comment>
<evidence type="ECO:0000313" key="11">
    <source>
        <dbReference type="EMBL" id="QHI95313.1"/>
    </source>
</evidence>
<dbReference type="GO" id="GO:0015297">
    <property type="term" value="F:antiporter activity"/>
    <property type="evidence" value="ECO:0007669"/>
    <property type="project" value="UniProtKB-KW"/>
</dbReference>
<dbReference type="PIRSF" id="PIRSF006603">
    <property type="entry name" value="DinF"/>
    <property type="match status" value="1"/>
</dbReference>
<evidence type="ECO:0000256" key="5">
    <source>
        <dbReference type="ARBA" id="ARBA00022692"/>
    </source>
</evidence>
<dbReference type="Pfam" id="PF01554">
    <property type="entry name" value="MatE"/>
    <property type="match status" value="2"/>
</dbReference>
<feature type="transmembrane region" description="Helical" evidence="10">
    <location>
        <begin position="288"/>
        <end position="307"/>
    </location>
</feature>
<feature type="transmembrane region" description="Helical" evidence="10">
    <location>
        <begin position="401"/>
        <end position="424"/>
    </location>
</feature>
<keyword evidence="8 10" id="KW-0472">Membrane</keyword>
<name>A0A6P1NCU8_9PROT</name>
<dbReference type="CDD" id="cd13131">
    <property type="entry name" value="MATE_NorM_like"/>
    <property type="match status" value="1"/>
</dbReference>
<dbReference type="PANTHER" id="PTHR43298:SF2">
    <property type="entry name" value="FMN_FAD EXPORTER YEEO-RELATED"/>
    <property type="match status" value="1"/>
</dbReference>
<feature type="transmembrane region" description="Helical" evidence="10">
    <location>
        <begin position="143"/>
        <end position="162"/>
    </location>
</feature>
<keyword evidence="2" id="KW-0813">Transport</keyword>
<evidence type="ECO:0000256" key="6">
    <source>
        <dbReference type="ARBA" id="ARBA00022989"/>
    </source>
</evidence>
<keyword evidence="6 10" id="KW-1133">Transmembrane helix</keyword>
<dbReference type="RefSeq" id="WP_160618391.1">
    <property type="nucleotide sequence ID" value="NZ_CP047652.1"/>
</dbReference>
<evidence type="ECO:0000256" key="7">
    <source>
        <dbReference type="ARBA" id="ARBA00023065"/>
    </source>
</evidence>
<dbReference type="KEGG" id="bomb:GT348_02610"/>
<dbReference type="GO" id="GO:0005886">
    <property type="term" value="C:plasma membrane"/>
    <property type="evidence" value="ECO:0007669"/>
    <property type="project" value="UniProtKB-SubCell"/>
</dbReference>
<feature type="transmembrane region" description="Helical" evidence="10">
    <location>
        <begin position="174"/>
        <end position="198"/>
    </location>
</feature>
<evidence type="ECO:0000256" key="1">
    <source>
        <dbReference type="ARBA" id="ARBA00004429"/>
    </source>
</evidence>
<keyword evidence="7" id="KW-0406">Ion transport</keyword>
<feature type="transmembrane region" description="Helical" evidence="10">
    <location>
        <begin position="430"/>
        <end position="450"/>
    </location>
</feature>
<feature type="transmembrane region" description="Helical" evidence="10">
    <location>
        <begin position="249"/>
        <end position="268"/>
    </location>
</feature>
<keyword evidence="12" id="KW-1185">Reference proteome</keyword>
<organism evidence="11 12">
    <name type="scientific">Aristophania vespae</name>
    <dbReference type="NCBI Taxonomy" id="2697033"/>
    <lineage>
        <taxon>Bacteria</taxon>
        <taxon>Pseudomonadati</taxon>
        <taxon>Pseudomonadota</taxon>
        <taxon>Alphaproteobacteria</taxon>
        <taxon>Acetobacterales</taxon>
        <taxon>Acetobacteraceae</taxon>
        <taxon>Aristophania</taxon>
    </lineage>
</organism>
<evidence type="ECO:0000256" key="4">
    <source>
        <dbReference type="ARBA" id="ARBA00022475"/>
    </source>
</evidence>
<feature type="transmembrane region" description="Helical" evidence="10">
    <location>
        <begin position="105"/>
        <end position="131"/>
    </location>
</feature>
<feature type="transmembrane region" description="Helical" evidence="10">
    <location>
        <begin position="328"/>
        <end position="352"/>
    </location>
</feature>
<evidence type="ECO:0000256" key="10">
    <source>
        <dbReference type="SAM" id="Phobius"/>
    </source>
</evidence>
<dbReference type="Proteomes" id="UP000463975">
    <property type="component" value="Chromosome"/>
</dbReference>
<feature type="transmembrane region" description="Helical" evidence="10">
    <location>
        <begin position="36"/>
        <end position="57"/>
    </location>
</feature>
<feature type="transmembrane region" description="Helical" evidence="10">
    <location>
        <begin position="372"/>
        <end position="394"/>
    </location>
</feature>
<dbReference type="GO" id="GO:0042910">
    <property type="term" value="F:xenobiotic transmembrane transporter activity"/>
    <property type="evidence" value="ECO:0007669"/>
    <property type="project" value="InterPro"/>
</dbReference>
<evidence type="ECO:0000256" key="2">
    <source>
        <dbReference type="ARBA" id="ARBA00022448"/>
    </source>
</evidence>
<accession>A0A6P1NCU8</accession>
<dbReference type="PANTHER" id="PTHR43298">
    <property type="entry name" value="MULTIDRUG RESISTANCE PROTEIN NORM-RELATED"/>
    <property type="match status" value="1"/>
</dbReference>
<proteinExistence type="predicted"/>
<keyword evidence="4" id="KW-1003">Cell membrane</keyword>
<evidence type="ECO:0000313" key="12">
    <source>
        <dbReference type="Proteomes" id="UP000463975"/>
    </source>
</evidence>
<dbReference type="NCBIfam" id="TIGR00797">
    <property type="entry name" value="matE"/>
    <property type="match status" value="1"/>
</dbReference>
<evidence type="ECO:0000256" key="9">
    <source>
        <dbReference type="ARBA" id="ARBA00031636"/>
    </source>
</evidence>
<sequence length="460" mass="49136">MNLQTSSNPNQIPYSKHASSLIRVGLPLALSQLSEMAMGVTDTILLGGLSVSAVAIGGIANNFFFSTMVIFQSLLGGVGVMLAHSRGAQDHGHEISHDGRSVMSAGFILSLFAFVPCLLILLCSSWLFSIIDEPTEVMTNSTHFINILLYSLFPQIAIVGLFRVALPSLGAESLLLWIMPAMALCNGIMNAALIHGWFGFPAYGLFGSAHATSLTGWAIALAMVFLCWRRPEVRYVMHPVAVKLSVFKELLRLGIPMMAATAAELLMFQITTLRAGTLGTQSLAAHQVALNTASLLFMVSLAIGQAVNVRVAYWRGAGKMPQSRRSAVTAMGLVFIWTALSGAVLIFFPQYIVDLFFSGAPASPETVTMTITLLKIAGIFQMVDGFQTVFGGALRGCGDVYGPMLITVCSYGVVGIGLGEWLAFHHHDGVAGLWIGLAVGLGVAALALGARTYRIMHRPI</sequence>
<dbReference type="InterPro" id="IPR002528">
    <property type="entry name" value="MATE_fam"/>
</dbReference>
<keyword evidence="3" id="KW-0050">Antiport</keyword>
<reference evidence="11 12" key="1">
    <citation type="submission" date="2020-01" db="EMBL/GenBank/DDBJ databases">
        <title>Genome sequencing of strain KACC 21507.</title>
        <authorList>
            <person name="Heo J."/>
            <person name="Kim S.-J."/>
            <person name="Kim J.-S."/>
            <person name="Hong S.-B."/>
            <person name="Kwon S.-W."/>
        </authorList>
    </citation>
    <scope>NUCLEOTIDE SEQUENCE [LARGE SCALE GENOMIC DNA]</scope>
    <source>
        <strain evidence="11 12">KACC 21507</strain>
    </source>
</reference>
<protein>
    <recommendedName>
        <fullName evidence="9">Multidrug-efflux transporter</fullName>
    </recommendedName>
</protein>
<dbReference type="EMBL" id="CP047652">
    <property type="protein sequence ID" value="QHI95313.1"/>
    <property type="molecule type" value="Genomic_DNA"/>
</dbReference>
<evidence type="ECO:0000256" key="8">
    <source>
        <dbReference type="ARBA" id="ARBA00023136"/>
    </source>
</evidence>
<dbReference type="InterPro" id="IPR050222">
    <property type="entry name" value="MATE_MdtK"/>
</dbReference>
<dbReference type="GO" id="GO:0006811">
    <property type="term" value="P:monoatomic ion transport"/>
    <property type="evidence" value="ECO:0007669"/>
    <property type="project" value="UniProtKB-KW"/>
</dbReference>
<feature type="transmembrane region" description="Helical" evidence="10">
    <location>
        <begin position="204"/>
        <end position="228"/>
    </location>
</feature>
<dbReference type="AlphaFoldDB" id="A0A6P1NCU8"/>
<keyword evidence="5 10" id="KW-0812">Transmembrane</keyword>